<dbReference type="GO" id="GO:0015627">
    <property type="term" value="C:type II protein secretion system complex"/>
    <property type="evidence" value="ECO:0007669"/>
    <property type="project" value="TreeGrafter"/>
</dbReference>
<sequence>MERIISDLKQIDHVRPAVLLDARIVVMVRGNLLNLGVEWGFPSISVGAFSNDLLGRGITGMADFGGRMPWGLSIGYTPDATFTNSLNLALNLLAQNDEATILSNPQILAQDGKVAEFNVVTEEYYMMSAEEGGGYYYSRAELQQIESGTKLSITPYIGDNNDITLELAIEVSDS</sequence>
<dbReference type="PANTHER" id="PTHR30332:SF24">
    <property type="entry name" value="SECRETIN GSPD-RELATED"/>
    <property type="match status" value="1"/>
</dbReference>
<evidence type="ECO:0000313" key="5">
    <source>
        <dbReference type="EMBL" id="GAI49322.1"/>
    </source>
</evidence>
<dbReference type="InterPro" id="IPR050810">
    <property type="entry name" value="Bact_Secretion_Sys_Channel"/>
</dbReference>
<proteinExistence type="predicted"/>
<comment type="caution">
    <text evidence="5">The sequence shown here is derived from an EMBL/GenBank/DDBJ whole genome shotgun (WGS) entry which is preliminary data.</text>
</comment>
<reference evidence="5" key="1">
    <citation type="journal article" date="2014" name="Front. Microbiol.">
        <title>High frequency of phylogenetically diverse reductive dehalogenase-homologous genes in deep subseafloor sedimentary metagenomes.</title>
        <authorList>
            <person name="Kawai M."/>
            <person name="Futagami T."/>
            <person name="Toyoda A."/>
            <person name="Takaki Y."/>
            <person name="Nishi S."/>
            <person name="Hori S."/>
            <person name="Arai W."/>
            <person name="Tsubouchi T."/>
            <person name="Morono Y."/>
            <person name="Uchiyama I."/>
            <person name="Ito T."/>
            <person name="Fujiyama A."/>
            <person name="Inagaki F."/>
            <person name="Takami H."/>
        </authorList>
    </citation>
    <scope>NUCLEOTIDE SEQUENCE</scope>
    <source>
        <strain evidence="5">Expedition CK06-06</strain>
    </source>
</reference>
<dbReference type="GO" id="GO:0009306">
    <property type="term" value="P:protein secretion"/>
    <property type="evidence" value="ECO:0007669"/>
    <property type="project" value="InterPro"/>
</dbReference>
<dbReference type="Pfam" id="PF00263">
    <property type="entry name" value="Secretin"/>
    <property type="match status" value="1"/>
</dbReference>
<evidence type="ECO:0000256" key="2">
    <source>
        <dbReference type="ARBA" id="ARBA00022729"/>
    </source>
</evidence>
<dbReference type="AlphaFoldDB" id="X1NZ33"/>
<gene>
    <name evidence="5" type="ORF">S06H3_59443</name>
</gene>
<feature type="domain" description="Type II/III secretion system secretin-like" evidence="4">
    <location>
        <begin position="93"/>
        <end position="173"/>
    </location>
</feature>
<name>X1NZ33_9ZZZZ</name>
<dbReference type="InterPro" id="IPR004846">
    <property type="entry name" value="T2SS/T3SS_dom"/>
</dbReference>
<keyword evidence="2" id="KW-0732">Signal</keyword>
<dbReference type="GO" id="GO:0016020">
    <property type="term" value="C:membrane"/>
    <property type="evidence" value="ECO:0007669"/>
    <property type="project" value="UniProtKB-SubCell"/>
</dbReference>
<comment type="subcellular location">
    <subcellularLocation>
        <location evidence="1">Membrane</location>
    </subcellularLocation>
</comment>
<dbReference type="EMBL" id="BARV01038621">
    <property type="protein sequence ID" value="GAI49322.1"/>
    <property type="molecule type" value="Genomic_DNA"/>
</dbReference>
<protein>
    <recommendedName>
        <fullName evidence="4">Type II/III secretion system secretin-like domain-containing protein</fullName>
    </recommendedName>
</protein>
<evidence type="ECO:0000259" key="4">
    <source>
        <dbReference type="Pfam" id="PF00263"/>
    </source>
</evidence>
<accession>X1NZ33</accession>
<evidence type="ECO:0000256" key="1">
    <source>
        <dbReference type="ARBA" id="ARBA00004370"/>
    </source>
</evidence>
<organism evidence="5">
    <name type="scientific">marine sediment metagenome</name>
    <dbReference type="NCBI Taxonomy" id="412755"/>
    <lineage>
        <taxon>unclassified sequences</taxon>
        <taxon>metagenomes</taxon>
        <taxon>ecological metagenomes</taxon>
    </lineage>
</organism>
<feature type="non-terminal residue" evidence="5">
    <location>
        <position position="174"/>
    </location>
</feature>
<keyword evidence="3" id="KW-0472">Membrane</keyword>
<evidence type="ECO:0000256" key="3">
    <source>
        <dbReference type="ARBA" id="ARBA00023136"/>
    </source>
</evidence>
<dbReference type="PANTHER" id="PTHR30332">
    <property type="entry name" value="PROBABLE GENERAL SECRETION PATHWAY PROTEIN D"/>
    <property type="match status" value="1"/>
</dbReference>